<keyword evidence="4" id="KW-1185">Reference proteome</keyword>
<evidence type="ECO:0000256" key="2">
    <source>
        <dbReference type="SAM" id="Phobius"/>
    </source>
</evidence>
<dbReference type="Proteomes" id="UP001341281">
    <property type="component" value="Chromosome 02"/>
</dbReference>
<keyword evidence="2" id="KW-0472">Membrane</keyword>
<dbReference type="AlphaFoldDB" id="A0AAQ3Q100"/>
<evidence type="ECO:0000313" key="3">
    <source>
        <dbReference type="EMBL" id="WVZ56419.1"/>
    </source>
</evidence>
<sequence length="145" mass="16155">MAAVSSLSVLPHAPRRPLLLRHTARNAEGRGGRASSSRPLLLARLRRWRPAVVAVAAEAELPLEEAEAAMRVAADDDSITATVVSALLTVAFVGLSLLTLGVIYLAVQDFLQKREKEKFEKEEAERQKEEARKKRAKSRKKRRNY</sequence>
<gene>
    <name evidence="3" type="ORF">U9M48_006955</name>
</gene>
<evidence type="ECO:0000256" key="1">
    <source>
        <dbReference type="SAM" id="MobiDB-lite"/>
    </source>
</evidence>
<feature type="region of interest" description="Disordered" evidence="1">
    <location>
        <begin position="117"/>
        <end position="145"/>
    </location>
</feature>
<dbReference type="PANTHER" id="PTHR36735">
    <property type="entry name" value="TRANSMEMBRANE PROTEIN"/>
    <property type="match status" value="1"/>
</dbReference>
<reference evidence="3 4" key="1">
    <citation type="submission" date="2024-02" db="EMBL/GenBank/DDBJ databases">
        <title>High-quality chromosome-scale genome assembly of Pensacola bahiagrass (Paspalum notatum Flugge var. saurae).</title>
        <authorList>
            <person name="Vega J.M."/>
            <person name="Podio M."/>
            <person name="Orjuela J."/>
            <person name="Siena L.A."/>
            <person name="Pessino S.C."/>
            <person name="Combes M.C."/>
            <person name="Mariac C."/>
            <person name="Albertini E."/>
            <person name="Pupilli F."/>
            <person name="Ortiz J.P.A."/>
            <person name="Leblanc O."/>
        </authorList>
    </citation>
    <scope>NUCLEOTIDE SEQUENCE [LARGE SCALE GENOMIC DNA]</scope>
    <source>
        <strain evidence="3">R1</strain>
        <tissue evidence="3">Leaf</tissue>
    </source>
</reference>
<protein>
    <submittedName>
        <fullName evidence="3">Uncharacterized protein</fullName>
    </submittedName>
</protein>
<dbReference type="GO" id="GO:0009535">
    <property type="term" value="C:chloroplast thylakoid membrane"/>
    <property type="evidence" value="ECO:0007669"/>
    <property type="project" value="TreeGrafter"/>
</dbReference>
<keyword evidence="2" id="KW-0812">Transmembrane</keyword>
<proteinExistence type="predicted"/>
<feature type="compositionally biased region" description="Basic residues" evidence="1">
    <location>
        <begin position="133"/>
        <end position="145"/>
    </location>
</feature>
<feature type="compositionally biased region" description="Basic and acidic residues" evidence="1">
    <location>
        <begin position="117"/>
        <end position="132"/>
    </location>
</feature>
<dbReference type="PANTHER" id="PTHR36735:SF1">
    <property type="entry name" value="TRANSMEMBRANE PROTEIN"/>
    <property type="match status" value="1"/>
</dbReference>
<evidence type="ECO:0000313" key="4">
    <source>
        <dbReference type="Proteomes" id="UP001341281"/>
    </source>
</evidence>
<organism evidence="3 4">
    <name type="scientific">Paspalum notatum var. saurae</name>
    <dbReference type="NCBI Taxonomy" id="547442"/>
    <lineage>
        <taxon>Eukaryota</taxon>
        <taxon>Viridiplantae</taxon>
        <taxon>Streptophyta</taxon>
        <taxon>Embryophyta</taxon>
        <taxon>Tracheophyta</taxon>
        <taxon>Spermatophyta</taxon>
        <taxon>Magnoliopsida</taxon>
        <taxon>Liliopsida</taxon>
        <taxon>Poales</taxon>
        <taxon>Poaceae</taxon>
        <taxon>PACMAD clade</taxon>
        <taxon>Panicoideae</taxon>
        <taxon>Andropogonodae</taxon>
        <taxon>Paspaleae</taxon>
        <taxon>Paspalinae</taxon>
        <taxon>Paspalum</taxon>
    </lineage>
</organism>
<name>A0AAQ3Q100_PASNO</name>
<dbReference type="EMBL" id="CP144746">
    <property type="protein sequence ID" value="WVZ56419.1"/>
    <property type="molecule type" value="Genomic_DNA"/>
</dbReference>
<accession>A0AAQ3Q100</accession>
<keyword evidence="2" id="KW-1133">Transmembrane helix</keyword>
<feature type="transmembrane region" description="Helical" evidence="2">
    <location>
        <begin position="79"/>
        <end position="107"/>
    </location>
</feature>